<keyword evidence="2" id="KW-1185">Reference proteome</keyword>
<dbReference type="AlphaFoldDB" id="A0A9N9I8R5"/>
<gene>
    <name evidence="1" type="ORF">AMORRO_LOCUS13583</name>
</gene>
<organism evidence="1 2">
    <name type="scientific">Acaulospora morrowiae</name>
    <dbReference type="NCBI Taxonomy" id="94023"/>
    <lineage>
        <taxon>Eukaryota</taxon>
        <taxon>Fungi</taxon>
        <taxon>Fungi incertae sedis</taxon>
        <taxon>Mucoromycota</taxon>
        <taxon>Glomeromycotina</taxon>
        <taxon>Glomeromycetes</taxon>
        <taxon>Diversisporales</taxon>
        <taxon>Acaulosporaceae</taxon>
        <taxon>Acaulospora</taxon>
    </lineage>
</organism>
<proteinExistence type="predicted"/>
<dbReference type="Proteomes" id="UP000789342">
    <property type="component" value="Unassembled WGS sequence"/>
</dbReference>
<sequence>MLHLTSEYSLLTRYKIPKESLSGLSYTSPCNYKIYWSESVAQAQRDYSSAIESNSLKEYLYLQMKLRISFMQQIKSYELEYRSELIRWNLHNNTIIEDIRLRSSCMAEEIARDMELDTRKLIDLGVYCYPIELNSTNNSTIKAMNNGESGGRRWKANVRWLRKEVRAGSTDFQLYRLKVERELCERSQVNASA</sequence>
<protein>
    <submittedName>
        <fullName evidence="1">15848_t:CDS:1</fullName>
    </submittedName>
</protein>
<name>A0A9N9I8R5_9GLOM</name>
<evidence type="ECO:0000313" key="2">
    <source>
        <dbReference type="Proteomes" id="UP000789342"/>
    </source>
</evidence>
<dbReference type="OrthoDB" id="2322499at2759"/>
<feature type="non-terminal residue" evidence="1">
    <location>
        <position position="1"/>
    </location>
</feature>
<accession>A0A9N9I8R5</accession>
<comment type="caution">
    <text evidence="1">The sequence shown here is derived from an EMBL/GenBank/DDBJ whole genome shotgun (WGS) entry which is preliminary data.</text>
</comment>
<reference evidence="1" key="1">
    <citation type="submission" date="2021-06" db="EMBL/GenBank/DDBJ databases">
        <authorList>
            <person name="Kallberg Y."/>
            <person name="Tangrot J."/>
            <person name="Rosling A."/>
        </authorList>
    </citation>
    <scope>NUCLEOTIDE SEQUENCE</scope>
    <source>
        <strain evidence="1">CL551</strain>
    </source>
</reference>
<evidence type="ECO:0000313" key="1">
    <source>
        <dbReference type="EMBL" id="CAG8724831.1"/>
    </source>
</evidence>
<dbReference type="EMBL" id="CAJVPV010023824">
    <property type="protein sequence ID" value="CAG8724831.1"/>
    <property type="molecule type" value="Genomic_DNA"/>
</dbReference>